<feature type="domain" description="Carboxymuconolactone decarboxylase-like" evidence="1">
    <location>
        <begin position="42"/>
        <end position="102"/>
    </location>
</feature>
<keyword evidence="4" id="KW-1185">Reference proteome</keyword>
<dbReference type="AlphaFoldDB" id="A0A9W6ITU9"/>
<dbReference type="PANTHER" id="PTHR34846">
    <property type="entry name" value="4-CARBOXYMUCONOLACTONE DECARBOXYLASE FAMILY PROTEIN (AFU_ORTHOLOGUE AFUA_6G11590)"/>
    <property type="match status" value="1"/>
</dbReference>
<dbReference type="EMBL" id="JAFBCY010000003">
    <property type="protein sequence ID" value="MBM7852196.1"/>
    <property type="molecule type" value="Genomic_DNA"/>
</dbReference>
<evidence type="ECO:0000259" key="1">
    <source>
        <dbReference type="Pfam" id="PF02627"/>
    </source>
</evidence>
<evidence type="ECO:0000313" key="3">
    <source>
        <dbReference type="EMBL" id="MBM7852196.1"/>
    </source>
</evidence>
<name>A0A9W6ITU9_9HYPH</name>
<dbReference type="InterPro" id="IPR004675">
    <property type="entry name" value="AhpD_core"/>
</dbReference>
<protein>
    <submittedName>
        <fullName evidence="3">AhpD family alkylhydroperoxidase</fullName>
    </submittedName>
</protein>
<gene>
    <name evidence="2" type="ORF">GCM10008170_24210</name>
    <name evidence="3" type="ORF">JOD31_002438</name>
</gene>
<comment type="caution">
    <text evidence="2">The sequence shown here is derived from an EMBL/GenBank/DDBJ whole genome shotgun (WGS) entry which is preliminary data.</text>
</comment>
<reference evidence="2" key="1">
    <citation type="journal article" date="2014" name="Int. J. Syst. Evol. Microbiol.">
        <title>Complete genome sequence of Corynebacterium casei LMG S-19264T (=DSM 44701T), isolated from a smear-ripened cheese.</title>
        <authorList>
            <consortium name="US DOE Joint Genome Institute (JGI-PGF)"/>
            <person name="Walter F."/>
            <person name="Albersmeier A."/>
            <person name="Kalinowski J."/>
            <person name="Ruckert C."/>
        </authorList>
    </citation>
    <scope>NUCLEOTIDE SEQUENCE</scope>
    <source>
        <strain evidence="2">VKM B-1606</strain>
    </source>
</reference>
<dbReference type="Proteomes" id="UP001143400">
    <property type="component" value="Unassembled WGS sequence"/>
</dbReference>
<evidence type="ECO:0000313" key="5">
    <source>
        <dbReference type="Proteomes" id="UP001143400"/>
    </source>
</evidence>
<dbReference type="SUPFAM" id="SSF69118">
    <property type="entry name" value="AhpD-like"/>
    <property type="match status" value="1"/>
</dbReference>
<reference evidence="3 4" key="2">
    <citation type="submission" date="2021-01" db="EMBL/GenBank/DDBJ databases">
        <title>Genomic Encyclopedia of Type Strains, Phase IV (KMG-IV): sequencing the most valuable type-strain genomes for metagenomic binning, comparative biology and taxonomic classification.</title>
        <authorList>
            <person name="Goeker M."/>
        </authorList>
    </citation>
    <scope>NUCLEOTIDE SEQUENCE [LARGE SCALE GENOMIC DNA]</scope>
    <source>
        <strain evidence="3 4">DSM 6130</strain>
    </source>
</reference>
<sequence>MPRVTPLPSSSLPPHLAELYERFASGYADFHDQAAVMAHVPAALEGLFGMLIELRRQSNLPLRYVELAVVTVSKLNACPYCIAHHAPLLAVEGVPTEAIGDLPNLDHPGLDETDRLVVEYATLVTNRPWGLRDAVFERLTSRFSEAQIVELTLRIALAGFFNRFNDALQIDDGRAAAAMNLPSPPSL</sequence>
<dbReference type="Pfam" id="PF02627">
    <property type="entry name" value="CMD"/>
    <property type="match status" value="1"/>
</dbReference>
<proteinExistence type="predicted"/>
<dbReference type="EMBL" id="BSFF01000003">
    <property type="protein sequence ID" value="GLK56402.1"/>
    <property type="molecule type" value="Genomic_DNA"/>
</dbReference>
<dbReference type="PANTHER" id="PTHR34846:SF10">
    <property type="entry name" value="CYTOPLASMIC PROTEIN"/>
    <property type="match status" value="1"/>
</dbReference>
<accession>A0A9W6ITU9</accession>
<evidence type="ECO:0000313" key="4">
    <source>
        <dbReference type="Proteomes" id="UP000758856"/>
    </source>
</evidence>
<evidence type="ECO:0000313" key="2">
    <source>
        <dbReference type="EMBL" id="GLK56402.1"/>
    </source>
</evidence>
<dbReference type="InterPro" id="IPR003779">
    <property type="entry name" value="CMD-like"/>
</dbReference>
<dbReference type="Gene3D" id="1.20.1290.10">
    <property type="entry name" value="AhpD-like"/>
    <property type="match status" value="1"/>
</dbReference>
<dbReference type="NCBIfam" id="TIGR00778">
    <property type="entry name" value="ahpD_dom"/>
    <property type="match status" value="1"/>
</dbReference>
<reference evidence="2" key="3">
    <citation type="submission" date="2023-01" db="EMBL/GenBank/DDBJ databases">
        <authorList>
            <person name="Sun Q."/>
            <person name="Evtushenko L."/>
        </authorList>
    </citation>
    <scope>NUCLEOTIDE SEQUENCE</scope>
    <source>
        <strain evidence="2">VKM B-1606</strain>
    </source>
</reference>
<dbReference type="RefSeq" id="WP_204950615.1">
    <property type="nucleotide sequence ID" value="NZ_BSFF01000003.1"/>
</dbReference>
<organism evidence="2 5">
    <name type="scientific">Methylopila capsulata</name>
    <dbReference type="NCBI Taxonomy" id="61654"/>
    <lineage>
        <taxon>Bacteria</taxon>
        <taxon>Pseudomonadati</taxon>
        <taxon>Pseudomonadota</taxon>
        <taxon>Alphaproteobacteria</taxon>
        <taxon>Hyphomicrobiales</taxon>
        <taxon>Methylopilaceae</taxon>
        <taxon>Methylopila</taxon>
    </lineage>
</organism>
<dbReference type="GO" id="GO:0051920">
    <property type="term" value="F:peroxiredoxin activity"/>
    <property type="evidence" value="ECO:0007669"/>
    <property type="project" value="InterPro"/>
</dbReference>
<dbReference type="InterPro" id="IPR029032">
    <property type="entry name" value="AhpD-like"/>
</dbReference>
<dbReference type="Proteomes" id="UP000758856">
    <property type="component" value="Unassembled WGS sequence"/>
</dbReference>